<dbReference type="EMBL" id="BSXG01000044">
    <property type="protein sequence ID" value="GME28069.1"/>
    <property type="molecule type" value="Genomic_DNA"/>
</dbReference>
<comment type="caution">
    <text evidence="1">The sequence shown here is derived from an EMBL/GenBank/DDBJ whole genome shotgun (WGS) entry which is preliminary data.</text>
</comment>
<reference evidence="1" key="1">
    <citation type="submission" date="2024-09" db="EMBL/GenBank/DDBJ databases">
        <title>Draft Genome Sequences of Neofusicoccum parvum.</title>
        <authorList>
            <person name="Ashida A."/>
            <person name="Camagna M."/>
            <person name="Tanaka A."/>
            <person name="Takemoto D."/>
        </authorList>
    </citation>
    <scope>NUCLEOTIDE SEQUENCE</scope>
    <source>
        <strain evidence="1">PPO83</strain>
    </source>
</reference>
<sequence>MLGTLFKNSQVDIANWMEKIAAKDDDELLDQLNEIINTFKSQWKLLLALPDNLVDQAPRQRILDAQQDVKRTFAQFVQTGKDFTHVEVSNVIHEDQQLSAFPFLLTLDKSEWLGVMTKVKDQGWLDEHEDESPFAKYIHQIGKSSAKLQEVAAAVRELGTDPVTGKGEKLLIGTKYPFNARMIYYFLREDLHVAEGEVCLLTKDSRKSTQEIHQVGEPRKQSYRQM</sequence>
<gene>
    <name evidence="1" type="primary">g7491</name>
    <name evidence="1" type="ORF">NpPPO83_00007491</name>
</gene>
<accession>A0ACB5S5J5</accession>
<dbReference type="Proteomes" id="UP001165186">
    <property type="component" value="Unassembled WGS sequence"/>
</dbReference>
<name>A0ACB5S5J5_9PEZI</name>
<protein>
    <submittedName>
        <fullName evidence="1">Uncharacterized protein</fullName>
    </submittedName>
</protein>
<proteinExistence type="predicted"/>
<evidence type="ECO:0000313" key="1">
    <source>
        <dbReference type="EMBL" id="GME28069.1"/>
    </source>
</evidence>
<keyword evidence="2" id="KW-1185">Reference proteome</keyword>
<evidence type="ECO:0000313" key="2">
    <source>
        <dbReference type="Proteomes" id="UP001165186"/>
    </source>
</evidence>
<organism evidence="1 2">
    <name type="scientific">Neofusicoccum parvum</name>
    <dbReference type="NCBI Taxonomy" id="310453"/>
    <lineage>
        <taxon>Eukaryota</taxon>
        <taxon>Fungi</taxon>
        <taxon>Dikarya</taxon>
        <taxon>Ascomycota</taxon>
        <taxon>Pezizomycotina</taxon>
        <taxon>Dothideomycetes</taxon>
        <taxon>Dothideomycetes incertae sedis</taxon>
        <taxon>Botryosphaeriales</taxon>
        <taxon>Botryosphaeriaceae</taxon>
        <taxon>Neofusicoccum</taxon>
    </lineage>
</organism>